<name>A0A1D8AYM5_9BACT</name>
<reference evidence="2 3" key="1">
    <citation type="submission" date="2016-06" db="EMBL/GenBank/DDBJ databases">
        <title>Three novel species with peptidoglycan cell walls form the new genus Lacunisphaera gen. nov. in the family Opitutaceae of the verrucomicrobial subdivision 4.</title>
        <authorList>
            <person name="Rast P."/>
            <person name="Gloeckner I."/>
            <person name="Jogler M."/>
            <person name="Boedeker C."/>
            <person name="Jeske O."/>
            <person name="Wiegand S."/>
            <person name="Reinhardt R."/>
            <person name="Schumann P."/>
            <person name="Rohde M."/>
            <person name="Spring S."/>
            <person name="Gloeckner F.O."/>
            <person name="Jogler C."/>
        </authorList>
    </citation>
    <scope>NUCLEOTIDE SEQUENCE [LARGE SCALE GENOMIC DNA]</scope>
    <source>
        <strain evidence="2 3">IG16b</strain>
    </source>
</reference>
<evidence type="ECO:0000313" key="2">
    <source>
        <dbReference type="EMBL" id="AOS45961.1"/>
    </source>
</evidence>
<dbReference type="KEGG" id="obg:Verru16b_03052"/>
<gene>
    <name evidence="2" type="ORF">Verru16b_03052</name>
</gene>
<dbReference type="EMBL" id="CP016094">
    <property type="protein sequence ID" value="AOS45961.1"/>
    <property type="molecule type" value="Genomic_DNA"/>
</dbReference>
<dbReference type="InterPro" id="IPR009839">
    <property type="entry name" value="SseB_N"/>
</dbReference>
<accession>A0A1D8AYM5</accession>
<organism evidence="2 3">
    <name type="scientific">Lacunisphaera limnophila</name>
    <dbReference type="NCBI Taxonomy" id="1838286"/>
    <lineage>
        <taxon>Bacteria</taxon>
        <taxon>Pseudomonadati</taxon>
        <taxon>Verrucomicrobiota</taxon>
        <taxon>Opitutia</taxon>
        <taxon>Opitutales</taxon>
        <taxon>Opitutaceae</taxon>
        <taxon>Lacunisphaera</taxon>
    </lineage>
</organism>
<dbReference type="Pfam" id="PF07179">
    <property type="entry name" value="SseB"/>
    <property type="match status" value="1"/>
</dbReference>
<feature type="domain" description="SseB protein N-terminal" evidence="1">
    <location>
        <begin position="29"/>
        <end position="131"/>
    </location>
</feature>
<keyword evidence="3" id="KW-1185">Reference proteome</keyword>
<dbReference type="RefSeq" id="WP_069963060.1">
    <property type="nucleotide sequence ID" value="NZ_CP016094.1"/>
</dbReference>
<evidence type="ECO:0000313" key="3">
    <source>
        <dbReference type="Proteomes" id="UP000095228"/>
    </source>
</evidence>
<dbReference type="Proteomes" id="UP000095228">
    <property type="component" value="Chromosome"/>
</dbReference>
<dbReference type="AlphaFoldDB" id="A0A1D8AYM5"/>
<protein>
    <recommendedName>
        <fullName evidence="1">SseB protein N-terminal domain-containing protein</fullName>
    </recommendedName>
</protein>
<sequence length="142" mass="15544">MFSALKRLFGGQPKPEEVDPIADAIRAGAKEEAIRLVAEAGVWIPYRDPKQQADGSLAVSYFDSESCFPVFSSLQHVLPFLQREGFIDGTQVVSTPAHQVSIEFFSANPHLGETLTLNPGSDSEWKFTPGEFQAILAYAKKG</sequence>
<evidence type="ECO:0000259" key="1">
    <source>
        <dbReference type="Pfam" id="PF07179"/>
    </source>
</evidence>
<proteinExistence type="predicted"/>